<keyword evidence="2" id="KW-0808">Transferase</keyword>
<sequence length="351" mass="38538">MSRYKEIEVAGLPRAMGRQIGEAAREEIRGFCAIALSLVNKSIHVSRAAADEIIASTLRSAELYSTDMAEELRGMAEGAGVPLSDLMLLQIRNQLQPDADAGCTSLSLPGQRENRSGRIVAQNWDNDPALQPFTLVLTRRPIGKPALMTVTQAGLIAYIGFNEAGIGVCLNTLPAPSRRFGVPHYFTVRGVYEADSLETALHAVQRADRAIPANIMLTTPQGPADLEVTLDCVHVLSNEGDAGITHTNHCRHPELQTINQQFPELIQSHERQSRVDQLLDFPVQHPGVKEVMSLLCDHVGFPRSICRHANDDPQTGSWETVFSVVIEPAARQMHISRGTPCNHPYEVYNLT</sequence>
<dbReference type="AlphaFoldDB" id="A0A517YAC7"/>
<dbReference type="OrthoDB" id="8109453at2"/>
<dbReference type="GO" id="GO:0016740">
    <property type="term" value="F:transferase activity"/>
    <property type="evidence" value="ECO:0007669"/>
    <property type="project" value="UniProtKB-KW"/>
</dbReference>
<gene>
    <name evidence="2" type="ORF">ETAA8_22630</name>
</gene>
<dbReference type="EMBL" id="CP036274">
    <property type="protein sequence ID" value="QDU27178.1"/>
    <property type="molecule type" value="Genomic_DNA"/>
</dbReference>
<name>A0A517YAC7_9BACT</name>
<evidence type="ECO:0000313" key="2">
    <source>
        <dbReference type="EMBL" id="QDU27178.1"/>
    </source>
</evidence>
<dbReference type="InterPro" id="IPR047801">
    <property type="entry name" value="Peptidase_C45"/>
</dbReference>
<evidence type="ECO:0000259" key="1">
    <source>
        <dbReference type="Pfam" id="PF03417"/>
    </source>
</evidence>
<dbReference type="NCBIfam" id="NF040521">
    <property type="entry name" value="C45_proenzyme"/>
    <property type="match status" value="1"/>
</dbReference>
<reference evidence="2 3" key="1">
    <citation type="submission" date="2019-02" db="EMBL/GenBank/DDBJ databases">
        <title>Deep-cultivation of Planctomycetes and their phenomic and genomic characterization uncovers novel biology.</title>
        <authorList>
            <person name="Wiegand S."/>
            <person name="Jogler M."/>
            <person name="Boedeker C."/>
            <person name="Pinto D."/>
            <person name="Vollmers J."/>
            <person name="Rivas-Marin E."/>
            <person name="Kohn T."/>
            <person name="Peeters S.H."/>
            <person name="Heuer A."/>
            <person name="Rast P."/>
            <person name="Oberbeckmann S."/>
            <person name="Bunk B."/>
            <person name="Jeske O."/>
            <person name="Meyerdierks A."/>
            <person name="Storesund J.E."/>
            <person name="Kallscheuer N."/>
            <person name="Luecker S."/>
            <person name="Lage O.M."/>
            <person name="Pohl T."/>
            <person name="Merkel B.J."/>
            <person name="Hornburger P."/>
            <person name="Mueller R.-W."/>
            <person name="Bruemmer F."/>
            <person name="Labrenz M."/>
            <person name="Spormann A.M."/>
            <person name="Op den Camp H."/>
            <person name="Overmann J."/>
            <person name="Amann R."/>
            <person name="Jetten M.S.M."/>
            <person name="Mascher T."/>
            <person name="Medema M.H."/>
            <person name="Devos D.P."/>
            <person name="Kaster A.-K."/>
            <person name="Ovreas L."/>
            <person name="Rohde M."/>
            <person name="Galperin M.Y."/>
            <person name="Jogler C."/>
        </authorList>
    </citation>
    <scope>NUCLEOTIDE SEQUENCE [LARGE SCALE GENOMIC DNA]</scope>
    <source>
        <strain evidence="2 3">ETA_A8</strain>
    </source>
</reference>
<dbReference type="Gene3D" id="1.10.10.2120">
    <property type="match status" value="1"/>
</dbReference>
<dbReference type="RefSeq" id="WP_145088047.1">
    <property type="nucleotide sequence ID" value="NZ_CP036274.1"/>
</dbReference>
<dbReference type="Gene3D" id="3.60.60.10">
    <property type="entry name" value="Penicillin V Acylase, Chain A"/>
    <property type="match status" value="1"/>
</dbReference>
<dbReference type="Proteomes" id="UP000315017">
    <property type="component" value="Chromosome"/>
</dbReference>
<proteinExistence type="predicted"/>
<dbReference type="Pfam" id="PF03417">
    <property type="entry name" value="AAT"/>
    <property type="match status" value="1"/>
</dbReference>
<evidence type="ECO:0000313" key="3">
    <source>
        <dbReference type="Proteomes" id="UP000315017"/>
    </source>
</evidence>
<accession>A0A517YAC7</accession>
<organism evidence="2 3">
    <name type="scientific">Anatilimnocola aggregata</name>
    <dbReference type="NCBI Taxonomy" id="2528021"/>
    <lineage>
        <taxon>Bacteria</taxon>
        <taxon>Pseudomonadati</taxon>
        <taxon>Planctomycetota</taxon>
        <taxon>Planctomycetia</taxon>
        <taxon>Pirellulales</taxon>
        <taxon>Pirellulaceae</taxon>
        <taxon>Anatilimnocola</taxon>
    </lineage>
</organism>
<dbReference type="PANTHER" id="PTHR34180">
    <property type="entry name" value="PEPTIDASE C45"/>
    <property type="match status" value="1"/>
</dbReference>
<keyword evidence="3" id="KW-1185">Reference proteome</keyword>
<dbReference type="KEGG" id="aagg:ETAA8_22630"/>
<dbReference type="InterPro" id="IPR047794">
    <property type="entry name" value="C45_proenzyme-like"/>
</dbReference>
<dbReference type="PANTHER" id="PTHR34180:SF1">
    <property type="entry name" value="BETA-ALANYL-DOPAMINE_CARCININE HYDROLASE"/>
    <property type="match status" value="1"/>
</dbReference>
<feature type="domain" description="Peptidase C45 hydrolase" evidence="1">
    <location>
        <begin position="114"/>
        <end position="340"/>
    </location>
</feature>
<protein>
    <submittedName>
        <fullName evidence="2">Acyl-coenzyme A:6-aminopenicillanic acid acyl-transferase</fullName>
    </submittedName>
</protein>
<dbReference type="InterPro" id="IPR005079">
    <property type="entry name" value="Peptidase_C45_hydrolase"/>
</dbReference>